<feature type="domain" description="Urocanase N-terminal" evidence="13">
    <location>
        <begin position="96"/>
        <end position="222"/>
    </location>
</feature>
<dbReference type="SUPFAM" id="SSF111326">
    <property type="entry name" value="Urocanase"/>
    <property type="match status" value="1"/>
</dbReference>
<dbReference type="InterPro" id="IPR023636">
    <property type="entry name" value="Urocanase_CS"/>
</dbReference>
<dbReference type="GO" id="GO:0016153">
    <property type="term" value="F:urocanate hydratase activity"/>
    <property type="evidence" value="ECO:0007669"/>
    <property type="project" value="UniProtKB-UniRule"/>
</dbReference>
<keyword evidence="16" id="KW-1185">Reference proteome</keyword>
<evidence type="ECO:0000256" key="7">
    <source>
        <dbReference type="ARBA" id="ARBA00031640"/>
    </source>
</evidence>
<dbReference type="PANTHER" id="PTHR12216">
    <property type="entry name" value="UROCANATE HYDRATASE"/>
    <property type="match status" value="1"/>
</dbReference>
<feature type="binding site" evidence="10">
    <location>
        <begin position="261"/>
        <end position="263"/>
    </location>
    <ligand>
        <name>NAD(+)</name>
        <dbReference type="ChEBI" id="CHEBI:57540"/>
    </ligand>
</feature>
<dbReference type="InterPro" id="IPR055351">
    <property type="entry name" value="Urocanase"/>
</dbReference>
<evidence type="ECO:0000256" key="11">
    <source>
        <dbReference type="SAM" id="MobiDB-lite"/>
    </source>
</evidence>
<dbReference type="InterPro" id="IPR023637">
    <property type="entry name" value="Urocanase-like"/>
</dbReference>
<dbReference type="InterPro" id="IPR035401">
    <property type="entry name" value="Urocanase_C"/>
</dbReference>
<sequence length="639" mass="69779">MSAQEVVMILLCLGIGYWIGSKYMQGPKQPPRAGKSEAAGAWRDRLDESLESDTGTDVPPDHREIGTPDQAKSASSPILENTMSTATSRKDSSRTIRAPRGSELHCRSWLTEAPFRMLQNNLDPEVAENPAELVVYGGIGRAARNWECYDAILAALRELGDDETLLVQSGKPVGVFPTHADAPRVLIANSNLVPHWATWEHFNELDRKGLMMYGQMTAGSWIYIGSQGIVQGTYETFVEMGRQHYAGDLTGKWILTAGLGGMGGAQPLAASLAGASSLNIECQQRCIDFRLRTRYVDEQASDLDDALARIARYTKSGQAKSIALLGNAAEILPELVRRGVRPDAVTDQTSAHDPVHGYLPIGWSVEQWLDEQKVNPDKVRDAAKKSMRVHVEAMLAFAARGIPTFDYGNNIRQMAKDEGCANAFDFPGFVPAYVRPLFCRGIGPFRWVALSGDPEDIYKTDAKVKELIPDDAHLHNWLDMARERISFQGLPARICWVGLGQRHKLGLAFNEMVRNGELKAPVVIGRDHLDSGSVASPNRETEAMRDGSDAVSDWPLLNAMLNVAGGATWVSLHHGGGVGMGYSQHSGVVIVCDGTEAADRRLARVLWNDPGTGVMRHADAGYEIAKACAKEQGLKLPMA</sequence>
<dbReference type="PANTHER" id="PTHR12216:SF4">
    <property type="entry name" value="UROCANATE HYDRATASE"/>
    <property type="match status" value="1"/>
</dbReference>
<feature type="binding site" evidence="10">
    <location>
        <position position="215"/>
    </location>
    <ligand>
        <name>NAD(+)</name>
        <dbReference type="ChEBI" id="CHEBI:57540"/>
    </ligand>
</feature>
<dbReference type="Gene3D" id="3.40.50.10730">
    <property type="entry name" value="Urocanase like domains"/>
    <property type="match status" value="1"/>
</dbReference>
<comment type="pathway">
    <text evidence="1 10">Amino-acid degradation; L-histidine degradation into L-glutamate; N-formimidoyl-L-glutamate from L-histidine: step 2/3.</text>
</comment>
<keyword evidence="10" id="KW-0963">Cytoplasm</keyword>
<comment type="function">
    <text evidence="9 10">Catalyzes the conversion of urocanate to 4-imidazolone-5-propionate.</text>
</comment>
<evidence type="ECO:0000256" key="8">
    <source>
        <dbReference type="ARBA" id="ARBA00047623"/>
    </source>
</evidence>
<dbReference type="InterPro" id="IPR036190">
    <property type="entry name" value="Urocanase_sf"/>
</dbReference>
<dbReference type="InterPro" id="IPR035085">
    <property type="entry name" value="Urocanase_Rossmann-like"/>
</dbReference>
<dbReference type="InterPro" id="IPR035400">
    <property type="entry name" value="Urocanase_N"/>
</dbReference>
<feature type="binding site" evidence="10">
    <location>
        <position position="407"/>
    </location>
    <ligand>
        <name>NAD(+)</name>
        <dbReference type="ChEBI" id="CHEBI:57540"/>
    </ligand>
</feature>
<organism evidence="15 16">
    <name type="scientific">Dokdonella immobilis</name>
    <dbReference type="NCBI Taxonomy" id="578942"/>
    <lineage>
        <taxon>Bacteria</taxon>
        <taxon>Pseudomonadati</taxon>
        <taxon>Pseudomonadota</taxon>
        <taxon>Gammaproteobacteria</taxon>
        <taxon>Lysobacterales</taxon>
        <taxon>Rhodanobacteraceae</taxon>
        <taxon>Dokdonella</taxon>
    </lineage>
</organism>
<dbReference type="Gene3D" id="3.40.1770.10">
    <property type="entry name" value="Urocanase superfamily"/>
    <property type="match status" value="1"/>
</dbReference>
<dbReference type="GO" id="GO:0005737">
    <property type="term" value="C:cytoplasm"/>
    <property type="evidence" value="ECO:0007669"/>
    <property type="project" value="UniProtKB-SubCell"/>
</dbReference>
<dbReference type="Pfam" id="PF17391">
    <property type="entry name" value="Urocanase_N"/>
    <property type="match status" value="1"/>
</dbReference>
<proteinExistence type="inferred from homology"/>
<keyword evidence="5 10" id="KW-0520">NAD</keyword>
<dbReference type="Pfam" id="PF17392">
    <property type="entry name" value="Urocanase_C"/>
    <property type="match status" value="1"/>
</dbReference>
<reference evidence="15 16" key="1">
    <citation type="submission" date="2016-10" db="EMBL/GenBank/DDBJ databases">
        <authorList>
            <person name="de Groot N.N."/>
        </authorList>
    </citation>
    <scope>NUCLEOTIDE SEQUENCE [LARGE SCALE GENOMIC DNA]</scope>
    <source>
        <strain evidence="15 16">CGMCC 1.7659</strain>
    </source>
</reference>
<evidence type="ECO:0000256" key="9">
    <source>
        <dbReference type="ARBA" id="ARBA00056569"/>
    </source>
</evidence>
<feature type="binding site" evidence="10">
    <location>
        <begin position="327"/>
        <end position="328"/>
    </location>
    <ligand>
        <name>NAD(+)</name>
        <dbReference type="ChEBI" id="CHEBI:57540"/>
    </ligand>
</feature>
<name>A0A1I4YAN3_9GAMM</name>
<dbReference type="STRING" id="578942.SAMN05216289_11627"/>
<evidence type="ECO:0000256" key="10">
    <source>
        <dbReference type="HAMAP-Rule" id="MF_00577"/>
    </source>
</evidence>
<dbReference type="PROSITE" id="PS01233">
    <property type="entry name" value="UROCANASE"/>
    <property type="match status" value="1"/>
</dbReference>
<accession>A0A1I4YAN3</accession>
<comment type="cofactor">
    <cofactor evidence="10">
        <name>NAD(+)</name>
        <dbReference type="ChEBI" id="CHEBI:57540"/>
    </cofactor>
    <text evidence="10">Binds 1 NAD(+) per subunit.</text>
</comment>
<dbReference type="NCBIfam" id="NF003820">
    <property type="entry name" value="PRK05414.1"/>
    <property type="match status" value="1"/>
</dbReference>
<dbReference type="GO" id="GO:0019556">
    <property type="term" value="P:L-histidine catabolic process to glutamate and formamide"/>
    <property type="evidence" value="ECO:0007669"/>
    <property type="project" value="UniProtKB-UniPathway"/>
</dbReference>
<dbReference type="HAMAP" id="MF_00577">
    <property type="entry name" value="HutU"/>
    <property type="match status" value="1"/>
</dbReference>
<dbReference type="GO" id="GO:0019557">
    <property type="term" value="P:L-histidine catabolic process to glutamate and formate"/>
    <property type="evidence" value="ECO:0007669"/>
    <property type="project" value="UniProtKB-UniPathway"/>
</dbReference>
<evidence type="ECO:0000256" key="2">
    <source>
        <dbReference type="ARBA" id="ARBA00007578"/>
    </source>
</evidence>
<dbReference type="FunFam" id="3.40.50.10730:FF:000001">
    <property type="entry name" value="Urocanate hydratase"/>
    <property type="match status" value="1"/>
</dbReference>
<dbReference type="EMBL" id="FOVF01000016">
    <property type="protein sequence ID" value="SFN35126.1"/>
    <property type="molecule type" value="Genomic_DNA"/>
</dbReference>
<dbReference type="Proteomes" id="UP000198575">
    <property type="component" value="Unassembled WGS sequence"/>
</dbReference>
<feature type="binding site" evidence="10">
    <location>
        <position position="577"/>
    </location>
    <ligand>
        <name>NAD(+)</name>
        <dbReference type="ChEBI" id="CHEBI:57540"/>
    </ligand>
</feature>
<dbReference type="AlphaFoldDB" id="A0A1I4YAN3"/>
<comment type="similarity">
    <text evidence="2 10">Belongs to the urocanase family.</text>
</comment>
<dbReference type="InterPro" id="IPR038364">
    <property type="entry name" value="Urocanase_central_sf"/>
</dbReference>
<comment type="subcellular location">
    <subcellularLocation>
        <location evidence="10">Cytoplasm</location>
    </subcellularLocation>
</comment>
<evidence type="ECO:0000313" key="15">
    <source>
        <dbReference type="EMBL" id="SFN35126.1"/>
    </source>
</evidence>
<evidence type="ECO:0000256" key="5">
    <source>
        <dbReference type="ARBA" id="ARBA00023027"/>
    </source>
</evidence>
<dbReference type="NCBIfam" id="TIGR01228">
    <property type="entry name" value="hutU"/>
    <property type="match status" value="1"/>
</dbReference>
<feature type="binding site" evidence="10">
    <location>
        <position position="281"/>
    </location>
    <ligand>
        <name>NAD(+)</name>
        <dbReference type="ChEBI" id="CHEBI:57540"/>
    </ligand>
</feature>
<evidence type="ECO:0000256" key="4">
    <source>
        <dbReference type="ARBA" id="ARBA00022808"/>
    </source>
</evidence>
<feature type="binding site" evidence="10">
    <location>
        <begin position="348"/>
        <end position="352"/>
    </location>
    <ligand>
        <name>NAD(+)</name>
        <dbReference type="ChEBI" id="CHEBI:57540"/>
    </ligand>
</feature>
<dbReference type="PIRSF" id="PIRSF001423">
    <property type="entry name" value="Urocanate_hydrat"/>
    <property type="match status" value="1"/>
</dbReference>
<evidence type="ECO:0000259" key="14">
    <source>
        <dbReference type="Pfam" id="PF17392"/>
    </source>
</evidence>
<evidence type="ECO:0000313" key="16">
    <source>
        <dbReference type="Proteomes" id="UP000198575"/>
    </source>
</evidence>
<keyword evidence="4 10" id="KW-0369">Histidine metabolism</keyword>
<feature type="binding site" evidence="10">
    <location>
        <begin position="358"/>
        <end position="359"/>
    </location>
    <ligand>
        <name>NAD(+)</name>
        <dbReference type="ChEBI" id="CHEBI:57540"/>
    </ligand>
</feature>
<gene>
    <name evidence="10" type="primary">hutU</name>
    <name evidence="15" type="ORF">SAMN05216289_11627</name>
</gene>
<evidence type="ECO:0000259" key="12">
    <source>
        <dbReference type="Pfam" id="PF01175"/>
    </source>
</evidence>
<protein>
    <recommendedName>
        <fullName evidence="3 10">Urocanate hydratase</fullName>
        <shortName evidence="10">Urocanase</shortName>
        <ecNumber evidence="3 10">4.2.1.49</ecNumber>
    </recommendedName>
    <alternativeName>
        <fullName evidence="7 10">Imidazolonepropionate hydrolase</fullName>
    </alternativeName>
</protein>
<evidence type="ECO:0000259" key="13">
    <source>
        <dbReference type="Pfam" id="PF17391"/>
    </source>
</evidence>
<comment type="caution">
    <text evidence="10">Lacks conserved residue(s) required for the propagation of feature annotation.</text>
</comment>
<dbReference type="Pfam" id="PF01175">
    <property type="entry name" value="Urocanase"/>
    <property type="match status" value="1"/>
</dbReference>
<feature type="domain" description="Urocanase C-terminal" evidence="14">
    <location>
        <begin position="436"/>
        <end position="630"/>
    </location>
</feature>
<dbReference type="UniPathway" id="UPA00379">
    <property type="reaction ID" value="UER00550"/>
</dbReference>
<dbReference type="EC" id="4.2.1.49" evidence="3 10"/>
<feature type="active site" evidence="10">
    <location>
        <position position="495"/>
    </location>
</feature>
<comment type="catalytic activity">
    <reaction evidence="8 10">
        <text>4-imidazolone-5-propanoate = trans-urocanate + H2O</text>
        <dbReference type="Rhea" id="RHEA:13101"/>
        <dbReference type="ChEBI" id="CHEBI:15377"/>
        <dbReference type="ChEBI" id="CHEBI:17771"/>
        <dbReference type="ChEBI" id="CHEBI:77893"/>
        <dbReference type="EC" id="4.2.1.49"/>
    </reaction>
</comment>
<feature type="binding site" evidence="10">
    <location>
        <begin position="137"/>
        <end position="138"/>
    </location>
    <ligand>
        <name>NAD(+)</name>
        <dbReference type="ChEBI" id="CHEBI:57540"/>
    </ligand>
</feature>
<feature type="domain" description="Urocanase Rossmann-like" evidence="12">
    <location>
        <begin position="225"/>
        <end position="433"/>
    </location>
</feature>
<feature type="region of interest" description="Disordered" evidence="11">
    <location>
        <begin position="26"/>
        <end position="92"/>
    </location>
</feature>
<keyword evidence="6 10" id="KW-0456">Lyase</keyword>
<feature type="compositionally biased region" description="Polar residues" evidence="11">
    <location>
        <begin position="70"/>
        <end position="87"/>
    </location>
</feature>
<evidence type="ECO:0000256" key="1">
    <source>
        <dbReference type="ARBA" id="ARBA00004794"/>
    </source>
</evidence>
<evidence type="ECO:0000256" key="6">
    <source>
        <dbReference type="ARBA" id="ARBA00023239"/>
    </source>
</evidence>
<evidence type="ECO:0000256" key="3">
    <source>
        <dbReference type="ARBA" id="ARBA00011992"/>
    </source>
</evidence>